<dbReference type="EMBL" id="CP056072">
    <property type="protein sequence ID" value="UVC50256.1"/>
    <property type="molecule type" value="Genomic_DNA"/>
</dbReference>
<evidence type="ECO:0000256" key="1">
    <source>
        <dbReference type="ARBA" id="ARBA00004141"/>
    </source>
</evidence>
<feature type="domain" description="ABC transporter" evidence="5">
    <location>
        <begin position="91"/>
        <end position="351"/>
    </location>
</feature>
<dbReference type="Proteomes" id="UP000244811">
    <property type="component" value="Chromosome 4"/>
</dbReference>
<reference evidence="6" key="1">
    <citation type="submission" date="2022-07" db="EMBL/GenBank/DDBJ databases">
        <title>Evaluation of T. orientalis genome assembly methods using nanopore sequencing and analysis of variation between genomes.</title>
        <authorList>
            <person name="Yam J."/>
            <person name="Micallef M.L."/>
            <person name="Liu M."/>
            <person name="Djordjevic S.P."/>
            <person name="Bogema D.R."/>
            <person name="Jenkins C."/>
        </authorList>
    </citation>
    <scope>NUCLEOTIDE SEQUENCE</scope>
    <source>
        <strain evidence="6">Goon Nure</strain>
    </source>
</reference>
<protein>
    <recommendedName>
        <fullName evidence="5">ABC transporter domain-containing protein</fullName>
    </recommendedName>
</protein>
<gene>
    <name evidence="6" type="ORF">MACK_004132</name>
</gene>
<comment type="similarity">
    <text evidence="2">Belongs to the ABC transporter superfamily. ABCC family. Conjugate transporter (TC 3.A.1.208) subfamily.</text>
</comment>
<name>A0A976SK19_THEOR</name>
<dbReference type="PROSITE" id="PS50893">
    <property type="entry name" value="ABC_TRANSPORTER_2"/>
    <property type="match status" value="1"/>
</dbReference>
<organism evidence="6 7">
    <name type="scientific">Theileria orientalis</name>
    <dbReference type="NCBI Taxonomy" id="68886"/>
    <lineage>
        <taxon>Eukaryota</taxon>
        <taxon>Sar</taxon>
        <taxon>Alveolata</taxon>
        <taxon>Apicomplexa</taxon>
        <taxon>Aconoidasida</taxon>
        <taxon>Piroplasmida</taxon>
        <taxon>Theileriidae</taxon>
        <taxon>Theileria</taxon>
    </lineage>
</organism>
<dbReference type="GO" id="GO:0042626">
    <property type="term" value="F:ATPase-coupled transmembrane transporter activity"/>
    <property type="evidence" value="ECO:0007669"/>
    <property type="project" value="TreeGrafter"/>
</dbReference>
<dbReference type="GO" id="GO:0016020">
    <property type="term" value="C:membrane"/>
    <property type="evidence" value="ECO:0007669"/>
    <property type="project" value="UniProtKB-SubCell"/>
</dbReference>
<dbReference type="InterPro" id="IPR050173">
    <property type="entry name" value="ABC_transporter_C-like"/>
</dbReference>
<accession>A0A976SK19</accession>
<dbReference type="SUPFAM" id="SSF52540">
    <property type="entry name" value="P-loop containing nucleoside triphosphate hydrolases"/>
    <property type="match status" value="1"/>
</dbReference>
<dbReference type="GO" id="GO:0016887">
    <property type="term" value="F:ATP hydrolysis activity"/>
    <property type="evidence" value="ECO:0007669"/>
    <property type="project" value="InterPro"/>
</dbReference>
<proteinExistence type="inferred from homology"/>
<dbReference type="Gene3D" id="3.40.50.300">
    <property type="entry name" value="P-loop containing nucleotide triphosphate hydrolases"/>
    <property type="match status" value="1"/>
</dbReference>
<dbReference type="GO" id="GO:0005524">
    <property type="term" value="F:ATP binding"/>
    <property type="evidence" value="ECO:0007669"/>
    <property type="project" value="UniProtKB-KW"/>
</dbReference>
<evidence type="ECO:0000313" key="6">
    <source>
        <dbReference type="EMBL" id="UVC50256.1"/>
    </source>
</evidence>
<dbReference type="Pfam" id="PF00005">
    <property type="entry name" value="ABC_tran"/>
    <property type="match status" value="1"/>
</dbReference>
<sequence length="355" mass="40658">MVISSIDRFRYFIPLGKRLKFDKCPNTHEEFIVNTMKMNLTNVDKKQLLRRRGIEFKNENKKFHCLRRMFYHPKIHILDVDKYITPEHTGVQLKEVCVYTTLDHTPESIILKNITVSAHKSEIIGMVGRTGAGKTTLLSVLQNIIENRTGQVLLDGKDLNDIPKVVIRQIVGVLPQIPFVFKGWTVRKFVDPRRLFTDEEINQALNKCGLTEFVRELPGGKLLDTILAPEERILYYNKKETPRPNTMEYKKPKSSRIAKAGDDNDLMIVVDEPPVQDPDTAITRKDDLQVPIYELLKKHFSHCTTFVTAHDVSVLKSCTSVWVVHHGRLVKTCKASDVSANESIASIIEQNVKRS</sequence>
<evidence type="ECO:0000256" key="4">
    <source>
        <dbReference type="ARBA" id="ARBA00022840"/>
    </source>
</evidence>
<dbReference type="PANTHER" id="PTHR24223:SF456">
    <property type="entry name" value="MULTIDRUG RESISTANCE-ASSOCIATED PROTEIN LETHAL(2)03659"/>
    <property type="match status" value="1"/>
</dbReference>
<evidence type="ECO:0000256" key="3">
    <source>
        <dbReference type="ARBA" id="ARBA00022741"/>
    </source>
</evidence>
<dbReference type="PANTHER" id="PTHR24223">
    <property type="entry name" value="ATP-BINDING CASSETTE SUB-FAMILY C"/>
    <property type="match status" value="1"/>
</dbReference>
<keyword evidence="4" id="KW-0067">ATP-binding</keyword>
<evidence type="ECO:0000313" key="7">
    <source>
        <dbReference type="Proteomes" id="UP000244811"/>
    </source>
</evidence>
<evidence type="ECO:0000256" key="2">
    <source>
        <dbReference type="ARBA" id="ARBA00009726"/>
    </source>
</evidence>
<dbReference type="InterPro" id="IPR027417">
    <property type="entry name" value="P-loop_NTPase"/>
</dbReference>
<dbReference type="InterPro" id="IPR003439">
    <property type="entry name" value="ABC_transporter-like_ATP-bd"/>
</dbReference>
<comment type="subcellular location">
    <subcellularLocation>
        <location evidence="1">Membrane</location>
        <topology evidence="1">Multi-pass membrane protein</topology>
    </subcellularLocation>
</comment>
<dbReference type="AlphaFoldDB" id="A0A976SK19"/>
<keyword evidence="3" id="KW-0547">Nucleotide-binding</keyword>
<evidence type="ECO:0000259" key="5">
    <source>
        <dbReference type="PROSITE" id="PS50893"/>
    </source>
</evidence>